<comment type="caution">
    <text evidence="1">The sequence shown here is derived from an EMBL/GenBank/DDBJ whole genome shotgun (WGS) entry which is preliminary data.</text>
</comment>
<dbReference type="EMBL" id="JAEPRD010000050">
    <property type="protein sequence ID" value="KAG2203630.1"/>
    <property type="molecule type" value="Genomic_DNA"/>
</dbReference>
<evidence type="ECO:0000313" key="1">
    <source>
        <dbReference type="EMBL" id="KAG2203630.1"/>
    </source>
</evidence>
<dbReference type="OrthoDB" id="2283916at2759"/>
<protein>
    <submittedName>
        <fullName evidence="1">Uncharacterized protein</fullName>
    </submittedName>
</protein>
<sequence length="157" mass="18509">MTVVLKQRILDDPYTYRRYRESQQLSLVEEVGKKKRFELKTDAQLKHFIDQAFCSEDPNNPMSYKITPVATKDIFETITQYTSLFDHRTPQYFAKWCSTHSVSFLKAKPDKNSSSRKRQLYVLDDSYYVCWKKYAVVCQFEKKMITKSSAVSANNTK</sequence>
<accession>A0A8H7V1F7</accession>
<dbReference type="Proteomes" id="UP000603453">
    <property type="component" value="Unassembled WGS sequence"/>
</dbReference>
<name>A0A8H7V1F7_9FUNG</name>
<gene>
    <name evidence="1" type="ORF">INT47_011724</name>
</gene>
<dbReference type="AlphaFoldDB" id="A0A8H7V1F7"/>
<evidence type="ECO:0000313" key="2">
    <source>
        <dbReference type="Proteomes" id="UP000603453"/>
    </source>
</evidence>
<keyword evidence="2" id="KW-1185">Reference proteome</keyword>
<organism evidence="1 2">
    <name type="scientific">Mucor saturninus</name>
    <dbReference type="NCBI Taxonomy" id="64648"/>
    <lineage>
        <taxon>Eukaryota</taxon>
        <taxon>Fungi</taxon>
        <taxon>Fungi incertae sedis</taxon>
        <taxon>Mucoromycota</taxon>
        <taxon>Mucoromycotina</taxon>
        <taxon>Mucoromycetes</taxon>
        <taxon>Mucorales</taxon>
        <taxon>Mucorineae</taxon>
        <taxon>Mucoraceae</taxon>
        <taxon>Mucor</taxon>
    </lineage>
</organism>
<reference evidence="1" key="1">
    <citation type="submission" date="2020-12" db="EMBL/GenBank/DDBJ databases">
        <title>Metabolic potential, ecology and presence of endohyphal bacteria is reflected in genomic diversity of Mucoromycotina.</title>
        <authorList>
            <person name="Muszewska A."/>
            <person name="Okrasinska A."/>
            <person name="Steczkiewicz K."/>
            <person name="Drgas O."/>
            <person name="Orlowska M."/>
            <person name="Perlinska-Lenart U."/>
            <person name="Aleksandrzak-Piekarczyk T."/>
            <person name="Szatraj K."/>
            <person name="Zielenkiewicz U."/>
            <person name="Pilsyk S."/>
            <person name="Malc E."/>
            <person name="Mieczkowski P."/>
            <person name="Kruszewska J.S."/>
            <person name="Biernat P."/>
            <person name="Pawlowska J."/>
        </authorList>
    </citation>
    <scope>NUCLEOTIDE SEQUENCE</scope>
    <source>
        <strain evidence="1">WA0000017839</strain>
    </source>
</reference>
<proteinExistence type="predicted"/>